<accession>A0A023UGI1</accession>
<reference evidence="1" key="2">
    <citation type="journal article" date="2014" name="PLoS ONE">
        <title>Characterization of the staphylococcal cassette chromosome composite island of Staphylococcus haemolyticus SH32, a methicillin-resistant clinical isolate from China.</title>
        <authorList>
            <person name="Yu D."/>
            <person name="Pi B."/>
            <person name="Chen Y."/>
            <person name="Wang Y."/>
            <person name="Ruan Z."/>
            <person name="Otto M."/>
            <person name="Yu Y."/>
        </authorList>
    </citation>
    <scope>NUCLEOTIDE SEQUENCE</scope>
    <source>
        <strain evidence="1">SH32</strain>
    </source>
</reference>
<sequence>MLLIIMRPSVYFKPVNNLGVKQVYNLSSDNKNYQRYKRFQVERKKKN</sequence>
<evidence type="ECO:0000313" key="1">
    <source>
        <dbReference type="EMBL" id="AHX99801.1"/>
    </source>
</evidence>
<organism evidence="1">
    <name type="scientific">Staphylococcus haemolyticus</name>
    <dbReference type="NCBI Taxonomy" id="1283"/>
    <lineage>
        <taxon>Bacteria</taxon>
        <taxon>Bacillati</taxon>
        <taxon>Bacillota</taxon>
        <taxon>Bacilli</taxon>
        <taxon>Bacillales</taxon>
        <taxon>Staphylococcaceae</taxon>
        <taxon>Staphylococcus</taxon>
    </lineage>
</organism>
<name>A0A023UGI1_STAHA</name>
<protein>
    <submittedName>
        <fullName evidence="1">Uncharacterized protein</fullName>
    </submittedName>
</protein>
<reference evidence="1" key="1">
    <citation type="submission" date="2013-03" db="EMBL/GenBank/DDBJ databases">
        <authorList>
            <person name="Borui P."/>
            <person name="Yunsong Y."/>
        </authorList>
    </citation>
    <scope>NUCLEOTIDE SEQUENCE</scope>
    <source>
        <strain evidence="1">SH32</strain>
    </source>
</reference>
<dbReference type="AlphaFoldDB" id="A0A023UGI1"/>
<gene>
    <name evidence="1" type="ORF">SHP0092</name>
</gene>
<dbReference type="EMBL" id="KF006347">
    <property type="protein sequence ID" value="AHX99801.1"/>
    <property type="molecule type" value="Genomic_DNA"/>
</dbReference>
<proteinExistence type="predicted"/>